<name>A0ABP1R5P7_9HEXA</name>
<protein>
    <submittedName>
        <fullName evidence="2">Uncharacterized protein</fullName>
    </submittedName>
</protein>
<accession>A0ABP1R5P7</accession>
<dbReference type="Proteomes" id="UP001642540">
    <property type="component" value="Unassembled WGS sequence"/>
</dbReference>
<proteinExistence type="predicted"/>
<evidence type="ECO:0000313" key="2">
    <source>
        <dbReference type="EMBL" id="CAL8117167.1"/>
    </source>
</evidence>
<evidence type="ECO:0000313" key="3">
    <source>
        <dbReference type="Proteomes" id="UP001642540"/>
    </source>
</evidence>
<keyword evidence="3" id="KW-1185">Reference proteome</keyword>
<dbReference type="EMBL" id="CAXLJM020000053">
    <property type="protein sequence ID" value="CAL8117167.1"/>
    <property type="molecule type" value="Genomic_DNA"/>
</dbReference>
<keyword evidence="1" id="KW-0732">Signal</keyword>
<reference evidence="2 3" key="1">
    <citation type="submission" date="2024-08" db="EMBL/GenBank/DDBJ databases">
        <authorList>
            <person name="Cucini C."/>
            <person name="Frati F."/>
        </authorList>
    </citation>
    <scope>NUCLEOTIDE SEQUENCE [LARGE SCALE GENOMIC DNA]</scope>
</reference>
<feature type="signal peptide" evidence="1">
    <location>
        <begin position="1"/>
        <end position="18"/>
    </location>
</feature>
<feature type="chain" id="PRO_5045711410" evidence="1">
    <location>
        <begin position="19"/>
        <end position="205"/>
    </location>
</feature>
<comment type="caution">
    <text evidence="2">The sequence shown here is derived from an EMBL/GenBank/DDBJ whole genome shotgun (WGS) entry which is preliminary data.</text>
</comment>
<organism evidence="2 3">
    <name type="scientific">Orchesella dallaii</name>
    <dbReference type="NCBI Taxonomy" id="48710"/>
    <lineage>
        <taxon>Eukaryota</taxon>
        <taxon>Metazoa</taxon>
        <taxon>Ecdysozoa</taxon>
        <taxon>Arthropoda</taxon>
        <taxon>Hexapoda</taxon>
        <taxon>Collembola</taxon>
        <taxon>Entomobryomorpha</taxon>
        <taxon>Entomobryoidea</taxon>
        <taxon>Orchesellidae</taxon>
        <taxon>Orchesellinae</taxon>
        <taxon>Orchesella</taxon>
    </lineage>
</organism>
<gene>
    <name evidence="2" type="ORF">ODALV1_LOCUS17567</name>
</gene>
<sequence>MYSASLVALLCLASAIQGLDLRSSEEQPCFDIPKPKSPILEMDWLFSVKPIYYPLMNTIDLYHASVDLLQKNARDVSTSSVYYDACLTWEMFSNGTIFSKGFNGLQREYISKAVEDNPDAFTMEPVDGEKDVYSGTAYTTLTDNKTFFVQAGCLPSGQMAWGVGTTTPTLPEETKKKIIEHVISLGFKKDDITELKYDTCKDIKV</sequence>
<evidence type="ECO:0000256" key="1">
    <source>
        <dbReference type="SAM" id="SignalP"/>
    </source>
</evidence>